<evidence type="ECO:0000256" key="1">
    <source>
        <dbReference type="SAM" id="MobiDB-lite"/>
    </source>
</evidence>
<protein>
    <submittedName>
        <fullName evidence="2">Uncharacterized protein</fullName>
    </submittedName>
</protein>
<feature type="region of interest" description="Disordered" evidence="1">
    <location>
        <begin position="107"/>
        <end position="128"/>
    </location>
</feature>
<dbReference type="HOGENOM" id="CLU_1116326_0_0_1"/>
<proteinExistence type="predicted"/>
<dbReference type="OrthoDB" id="3269156at2759"/>
<dbReference type="AlphaFoldDB" id="A0A0C2XKT1"/>
<organism evidence="2 3">
    <name type="scientific">Serendipita vermifera MAFF 305830</name>
    <dbReference type="NCBI Taxonomy" id="933852"/>
    <lineage>
        <taxon>Eukaryota</taxon>
        <taxon>Fungi</taxon>
        <taxon>Dikarya</taxon>
        <taxon>Basidiomycota</taxon>
        <taxon>Agaricomycotina</taxon>
        <taxon>Agaricomycetes</taxon>
        <taxon>Sebacinales</taxon>
        <taxon>Serendipitaceae</taxon>
        <taxon>Serendipita</taxon>
    </lineage>
</organism>
<dbReference type="Proteomes" id="UP000054097">
    <property type="component" value="Unassembled WGS sequence"/>
</dbReference>
<keyword evidence="3" id="KW-1185">Reference proteome</keyword>
<sequence length="294" mass="32141">MSSITSSKNKELKHGMVYYSVRGGARSKGVEDVARTQVPHIPPTAWETPLPRDTAAHYLRGGTGNEWQYVVEDGVFERALAHDRLRLQELKWHQYDLKVAKTGVRGGARFPKKKEPKDPNAKKTGPKVISIFRKRAGSTSSAEASGSLPSPISPSDFSLSHFPTRDFEEKSLEQRLYELSIASSTDLEGSIALSDFTAPTFLLADYDEDDLQHSSSEESIASTIGHQRIRSLSLSSEAMNDPLAGPNASPVHSHGNYRSISPGILAFKPEGIQPLDPDRFKGAEMSPGPSDLAL</sequence>
<reference evidence="2 3" key="1">
    <citation type="submission" date="2014-04" db="EMBL/GenBank/DDBJ databases">
        <authorList>
            <consortium name="DOE Joint Genome Institute"/>
            <person name="Kuo A."/>
            <person name="Zuccaro A."/>
            <person name="Kohler A."/>
            <person name="Nagy L.G."/>
            <person name="Floudas D."/>
            <person name="Copeland A."/>
            <person name="Barry K.W."/>
            <person name="Cichocki N."/>
            <person name="Veneault-Fourrey C."/>
            <person name="LaButti K."/>
            <person name="Lindquist E.A."/>
            <person name="Lipzen A."/>
            <person name="Lundell T."/>
            <person name="Morin E."/>
            <person name="Murat C."/>
            <person name="Sun H."/>
            <person name="Tunlid A."/>
            <person name="Henrissat B."/>
            <person name="Grigoriev I.V."/>
            <person name="Hibbett D.S."/>
            <person name="Martin F."/>
            <person name="Nordberg H.P."/>
            <person name="Cantor M.N."/>
            <person name="Hua S.X."/>
        </authorList>
    </citation>
    <scope>NUCLEOTIDE SEQUENCE [LARGE SCALE GENOMIC DNA]</scope>
    <source>
        <strain evidence="2 3">MAFF 305830</strain>
    </source>
</reference>
<feature type="region of interest" description="Disordered" evidence="1">
    <location>
        <begin position="268"/>
        <end position="294"/>
    </location>
</feature>
<reference evidence="3" key="2">
    <citation type="submission" date="2015-01" db="EMBL/GenBank/DDBJ databases">
        <title>Evolutionary Origins and Diversification of the Mycorrhizal Mutualists.</title>
        <authorList>
            <consortium name="DOE Joint Genome Institute"/>
            <consortium name="Mycorrhizal Genomics Consortium"/>
            <person name="Kohler A."/>
            <person name="Kuo A."/>
            <person name="Nagy L.G."/>
            <person name="Floudas D."/>
            <person name="Copeland A."/>
            <person name="Barry K.W."/>
            <person name="Cichocki N."/>
            <person name="Veneault-Fourrey C."/>
            <person name="LaButti K."/>
            <person name="Lindquist E.A."/>
            <person name="Lipzen A."/>
            <person name="Lundell T."/>
            <person name="Morin E."/>
            <person name="Murat C."/>
            <person name="Riley R."/>
            <person name="Ohm R."/>
            <person name="Sun H."/>
            <person name="Tunlid A."/>
            <person name="Henrissat B."/>
            <person name="Grigoriev I.V."/>
            <person name="Hibbett D.S."/>
            <person name="Martin F."/>
        </authorList>
    </citation>
    <scope>NUCLEOTIDE SEQUENCE [LARGE SCALE GENOMIC DNA]</scope>
    <source>
        <strain evidence="3">MAFF 305830</strain>
    </source>
</reference>
<evidence type="ECO:0000313" key="3">
    <source>
        <dbReference type="Proteomes" id="UP000054097"/>
    </source>
</evidence>
<accession>A0A0C2XKT1</accession>
<dbReference type="EMBL" id="KN824288">
    <property type="protein sequence ID" value="KIM29602.1"/>
    <property type="molecule type" value="Genomic_DNA"/>
</dbReference>
<evidence type="ECO:0000313" key="2">
    <source>
        <dbReference type="EMBL" id="KIM29602.1"/>
    </source>
</evidence>
<name>A0A0C2XKT1_SERVB</name>
<gene>
    <name evidence="2" type="ORF">M408DRAFT_8221</name>
</gene>